<organism evidence="2 3">
    <name type="scientific">Haloplanus salinus</name>
    <dbReference type="NCBI Taxonomy" id="1126245"/>
    <lineage>
        <taxon>Archaea</taxon>
        <taxon>Methanobacteriati</taxon>
        <taxon>Methanobacteriota</taxon>
        <taxon>Stenosarchaea group</taxon>
        <taxon>Halobacteria</taxon>
        <taxon>Halobacteriales</taxon>
        <taxon>Haloferacaceae</taxon>
        <taxon>Haloplanus</taxon>
    </lineage>
</organism>
<evidence type="ECO:0000313" key="2">
    <source>
        <dbReference type="EMBL" id="RCU46919.1"/>
    </source>
</evidence>
<protein>
    <recommendedName>
        <fullName evidence="4">CARDB domain-containing protein</fullName>
    </recommendedName>
</protein>
<dbReference type="OrthoDB" id="65070at2157"/>
<evidence type="ECO:0000313" key="3">
    <source>
        <dbReference type="Proteomes" id="UP000252189"/>
    </source>
</evidence>
<proteinExistence type="predicted"/>
<dbReference type="AlphaFoldDB" id="A0A368NC85"/>
<dbReference type="Proteomes" id="UP000252189">
    <property type="component" value="Unassembled WGS sequence"/>
</dbReference>
<keyword evidence="1" id="KW-1133">Transmembrane helix</keyword>
<feature type="transmembrane region" description="Helical" evidence="1">
    <location>
        <begin position="479"/>
        <end position="497"/>
    </location>
</feature>
<dbReference type="InterPro" id="IPR013783">
    <property type="entry name" value="Ig-like_fold"/>
</dbReference>
<comment type="caution">
    <text evidence="2">The sequence shown here is derived from an EMBL/GenBank/DDBJ whole genome shotgun (WGS) entry which is preliminary data.</text>
</comment>
<dbReference type="EMBL" id="QPHM01000001">
    <property type="protein sequence ID" value="RCU46919.1"/>
    <property type="molecule type" value="Genomic_DNA"/>
</dbReference>
<gene>
    <name evidence="2" type="ORF">DU504_06120</name>
</gene>
<dbReference type="PANTHER" id="PTHR35902">
    <property type="entry name" value="S-LAYER DOMAIN-LIKE PROTEIN-RELATED"/>
    <property type="match status" value="1"/>
</dbReference>
<accession>A0A368NC85</accession>
<evidence type="ECO:0008006" key="4">
    <source>
        <dbReference type="Google" id="ProtNLM"/>
    </source>
</evidence>
<reference evidence="2 3" key="1">
    <citation type="submission" date="2018-07" db="EMBL/GenBank/DDBJ databases">
        <title>Genome sequences of Haloplanus salinus JCM 18368T.</title>
        <authorList>
            <person name="Kim Y.B."/>
            <person name="Roh S.W."/>
        </authorList>
    </citation>
    <scope>NUCLEOTIDE SEQUENCE [LARGE SCALE GENOMIC DNA]</scope>
    <source>
        <strain evidence="2 3">JCM 18368</strain>
    </source>
</reference>
<dbReference type="RefSeq" id="WP_114448470.1">
    <property type="nucleotide sequence ID" value="NZ_QPHM01000001.1"/>
</dbReference>
<keyword evidence="3" id="KW-1185">Reference proteome</keyword>
<keyword evidence="1" id="KW-0812">Transmembrane</keyword>
<dbReference type="Gene3D" id="2.60.40.10">
    <property type="entry name" value="Immunoglobulins"/>
    <property type="match status" value="1"/>
</dbReference>
<name>A0A368NC85_9EURY</name>
<dbReference type="PANTHER" id="PTHR35902:SF3">
    <property type="entry name" value="NPCBM-ASSOCIATED, NEW3 DOMAIN OF ALPHA-GALACTOSIDASE"/>
    <property type="match status" value="1"/>
</dbReference>
<keyword evidence="1" id="KW-0472">Membrane</keyword>
<sequence>MTDRPPVALVVAVVVAASAVPLGAGVASAESQVVVQSVVVDPSTPRVGEDVTVTATLRNFEGSSDAARINQVSLRAGTRTLATAKDLGTLGPGGTVELPLTTNFETPGRKDLTLHVYGQGIGGGIFNIRYPVSASVNERDSDVQLSLETPSDPSTEGRVNVTVANGAPTDISNLQLTLSGPNATVDDASRVNASLGSGRERRIEFDVAFTGPGPRPLTATLSYRDADGDRQTVAESRVFDVDPPEVDADLDAEVVRENGSARIDATLTNFGNVPLESVRLRADADGETVARKLVADVGTESARDLSIGESNLPAGDVALVASYEAAGERYETTTSVDFAPTTDGNISLTGIEVIPTGGAIRLAGSASNTGETAVTGAVVSVVGTERVTPVSPAKNYFVGNVPAGEFTSFELTARLAGNRTDTVPIRISYIADGKGYSRVVDVTIAAGAGAGASRGGSESDGPSGGGGFLGLGRIDVVGILLRLALVVAAGAGAVYWWQRRRSDE</sequence>
<evidence type="ECO:0000256" key="1">
    <source>
        <dbReference type="SAM" id="Phobius"/>
    </source>
</evidence>